<organism evidence="1">
    <name type="scientific">marine sediment metagenome</name>
    <dbReference type="NCBI Taxonomy" id="412755"/>
    <lineage>
        <taxon>unclassified sequences</taxon>
        <taxon>metagenomes</taxon>
        <taxon>ecological metagenomes</taxon>
    </lineage>
</organism>
<feature type="non-terminal residue" evidence="1">
    <location>
        <position position="1"/>
    </location>
</feature>
<dbReference type="AlphaFoldDB" id="X1FBK1"/>
<dbReference type="EMBL" id="BARU01001173">
    <property type="protein sequence ID" value="GAH29930.1"/>
    <property type="molecule type" value="Genomic_DNA"/>
</dbReference>
<sequence>LSYRFFARIIYEKNLRLKRVNGKMYKLIIRDENINEKNLYQAG</sequence>
<name>X1FBK1_9ZZZZ</name>
<comment type="caution">
    <text evidence="1">The sequence shown here is derived from an EMBL/GenBank/DDBJ whole genome shotgun (WGS) entry which is preliminary data.</text>
</comment>
<reference evidence="1" key="1">
    <citation type="journal article" date="2014" name="Front. Microbiol.">
        <title>High frequency of phylogenetically diverse reductive dehalogenase-homologous genes in deep subseafloor sedimentary metagenomes.</title>
        <authorList>
            <person name="Kawai M."/>
            <person name="Futagami T."/>
            <person name="Toyoda A."/>
            <person name="Takaki Y."/>
            <person name="Nishi S."/>
            <person name="Hori S."/>
            <person name="Arai W."/>
            <person name="Tsubouchi T."/>
            <person name="Morono Y."/>
            <person name="Uchiyama I."/>
            <person name="Ito T."/>
            <person name="Fujiyama A."/>
            <person name="Inagaki F."/>
            <person name="Takami H."/>
        </authorList>
    </citation>
    <scope>NUCLEOTIDE SEQUENCE</scope>
    <source>
        <strain evidence="1">Expedition CK06-06</strain>
    </source>
</reference>
<protein>
    <submittedName>
        <fullName evidence="1">Uncharacterized protein</fullName>
    </submittedName>
</protein>
<evidence type="ECO:0000313" key="1">
    <source>
        <dbReference type="EMBL" id="GAH29930.1"/>
    </source>
</evidence>
<accession>X1FBK1</accession>
<proteinExistence type="predicted"/>
<gene>
    <name evidence="1" type="ORF">S03H2_03233</name>
</gene>